<dbReference type="RefSeq" id="XP_040791278.1">
    <property type="nucleotide sequence ID" value="XM_040936683.1"/>
</dbReference>
<name>A0A9P4GNB1_9PLEO</name>
<dbReference type="InterPro" id="IPR001810">
    <property type="entry name" value="F-box_dom"/>
</dbReference>
<dbReference type="SUPFAM" id="SSF52047">
    <property type="entry name" value="RNI-like"/>
    <property type="match status" value="1"/>
</dbReference>
<comment type="caution">
    <text evidence="2">The sequence shown here is derived from an EMBL/GenBank/DDBJ whole genome shotgun (WGS) entry which is preliminary data.</text>
</comment>
<reference evidence="2" key="1">
    <citation type="submission" date="2020-01" db="EMBL/GenBank/DDBJ databases">
        <authorList>
            <consortium name="DOE Joint Genome Institute"/>
            <person name="Haridas S."/>
            <person name="Albert R."/>
            <person name="Binder M."/>
            <person name="Bloem J."/>
            <person name="Labutti K."/>
            <person name="Salamov A."/>
            <person name="Andreopoulos B."/>
            <person name="Baker S.E."/>
            <person name="Barry K."/>
            <person name="Bills G."/>
            <person name="Bluhm B.H."/>
            <person name="Cannon C."/>
            <person name="Castanera R."/>
            <person name="Culley D.E."/>
            <person name="Daum C."/>
            <person name="Ezra D."/>
            <person name="Gonzalez J.B."/>
            <person name="Henrissat B."/>
            <person name="Kuo A."/>
            <person name="Liang C."/>
            <person name="Lipzen A."/>
            <person name="Lutzoni F."/>
            <person name="Magnuson J."/>
            <person name="Mondo S."/>
            <person name="Nolan M."/>
            <person name="Ohm R."/>
            <person name="Pangilinan J."/>
            <person name="Park H.-J."/>
            <person name="Ramirez L."/>
            <person name="Alfaro M."/>
            <person name="Sun H."/>
            <person name="Tritt A."/>
            <person name="Yoshinaga Y."/>
            <person name="Zwiers L.-H."/>
            <person name="Turgeon B.G."/>
            <person name="Goodwin S.B."/>
            <person name="Spatafora J.W."/>
            <person name="Crous P.W."/>
            <person name="Grigoriev I.V."/>
        </authorList>
    </citation>
    <scope>NUCLEOTIDE SEQUENCE</scope>
    <source>
        <strain evidence="2">CBS 394.84</strain>
    </source>
</reference>
<dbReference type="Gene3D" id="3.80.10.10">
    <property type="entry name" value="Ribonuclease Inhibitor"/>
    <property type="match status" value="1"/>
</dbReference>
<dbReference type="AlphaFoldDB" id="A0A9P4GNB1"/>
<dbReference type="Proteomes" id="UP000800039">
    <property type="component" value="Unassembled WGS sequence"/>
</dbReference>
<gene>
    <name evidence="2" type="ORF">K460DRAFT_403986</name>
</gene>
<organism evidence="2 3">
    <name type="scientific">Cucurbitaria berberidis CBS 394.84</name>
    <dbReference type="NCBI Taxonomy" id="1168544"/>
    <lineage>
        <taxon>Eukaryota</taxon>
        <taxon>Fungi</taxon>
        <taxon>Dikarya</taxon>
        <taxon>Ascomycota</taxon>
        <taxon>Pezizomycotina</taxon>
        <taxon>Dothideomycetes</taxon>
        <taxon>Pleosporomycetidae</taxon>
        <taxon>Pleosporales</taxon>
        <taxon>Pleosporineae</taxon>
        <taxon>Cucurbitariaceae</taxon>
        <taxon>Cucurbitaria</taxon>
    </lineage>
</organism>
<feature type="domain" description="F-box" evidence="1">
    <location>
        <begin position="9"/>
        <end position="41"/>
    </location>
</feature>
<evidence type="ECO:0000259" key="1">
    <source>
        <dbReference type="Pfam" id="PF00646"/>
    </source>
</evidence>
<proteinExistence type="predicted"/>
<dbReference type="Pfam" id="PF00646">
    <property type="entry name" value="F-box"/>
    <property type="match status" value="1"/>
</dbReference>
<dbReference type="EMBL" id="ML976615">
    <property type="protein sequence ID" value="KAF1848715.1"/>
    <property type="molecule type" value="Genomic_DNA"/>
</dbReference>
<dbReference type="GeneID" id="63853933"/>
<evidence type="ECO:0000313" key="3">
    <source>
        <dbReference type="Proteomes" id="UP000800039"/>
    </source>
</evidence>
<keyword evidence="3" id="KW-1185">Reference proteome</keyword>
<protein>
    <recommendedName>
        <fullName evidence="1">F-box domain-containing protein</fullName>
    </recommendedName>
</protein>
<evidence type="ECO:0000313" key="2">
    <source>
        <dbReference type="EMBL" id="KAF1848715.1"/>
    </source>
</evidence>
<accession>A0A9P4GNB1</accession>
<sequence length="454" mass="51406">MASLTTITSELQIHIARHLDIEALLALSLVSKQLCSIAQDVLYVDVSLQENITENAKVHSDIRSFYYTMKTRPHLCRRVRHLSMVPHDARLKLIVPAEIFTGLGLVPAVIIKVSEAALAGILLTMLPNLTSLNMTMIAYDQNGEMPILASNPIQRLFGTEFDPQQLRNIPGLKKVETLRLWAPTIESHWMTLPQLSQLYLHPEGIRALSDRGAGLLEIESVVELLPLSLPKLTALSLTVKTTWLTPQNRPQNHSQPVHGFPELLRRLPGITNLEIFFENSEDAGDMSSVTDCNELGKTLAVFTQTLRALTIHTLPDDGQILPIQRLNHFTKLQELSISEDALLDDNTHLEYADEPGMPPITQLPPQLERLEIFRVSERVLEFWDFLISNVEGFPNLKTVVLHTDLRRTRIPVWRVGGSYLGYTQTRLEKWLSWVVEFSFRDVGLDVVVWYLGEE</sequence>
<dbReference type="InterPro" id="IPR032675">
    <property type="entry name" value="LRR_dom_sf"/>
</dbReference>